<dbReference type="NCBIfam" id="TIGR04178">
    <property type="entry name" value="exo_archaeo"/>
    <property type="match status" value="1"/>
</dbReference>
<feature type="transmembrane region" description="Helical" evidence="8">
    <location>
        <begin position="128"/>
        <end position="146"/>
    </location>
</feature>
<evidence type="ECO:0000259" key="9">
    <source>
        <dbReference type="Pfam" id="PF11984"/>
    </source>
</evidence>
<gene>
    <name evidence="10" type="ORF">SCL_1597</name>
</gene>
<dbReference type="GO" id="GO:0008233">
    <property type="term" value="F:peptidase activity"/>
    <property type="evidence" value="ECO:0007669"/>
    <property type="project" value="UniProtKB-KW"/>
</dbReference>
<organism evidence="10 11">
    <name type="scientific">Sulfuricaulis limicola</name>
    <dbReference type="NCBI Taxonomy" id="1620215"/>
    <lineage>
        <taxon>Bacteria</taxon>
        <taxon>Pseudomonadati</taxon>
        <taxon>Pseudomonadota</taxon>
        <taxon>Gammaproteobacteria</taxon>
        <taxon>Acidiferrobacterales</taxon>
        <taxon>Acidiferrobacteraceae</taxon>
        <taxon>Sulfuricaulis</taxon>
    </lineage>
</organism>
<keyword evidence="3" id="KW-0645">Protease</keyword>
<evidence type="ECO:0000256" key="7">
    <source>
        <dbReference type="ARBA" id="ARBA00023136"/>
    </source>
</evidence>
<dbReference type="GO" id="GO:0005886">
    <property type="term" value="C:plasma membrane"/>
    <property type="evidence" value="ECO:0007669"/>
    <property type="project" value="UniProtKB-SubCell"/>
</dbReference>
<evidence type="ECO:0000256" key="6">
    <source>
        <dbReference type="ARBA" id="ARBA00022989"/>
    </source>
</evidence>
<feature type="transmembrane region" description="Helical" evidence="8">
    <location>
        <begin position="77"/>
        <end position="95"/>
    </location>
</feature>
<evidence type="ECO:0000256" key="8">
    <source>
        <dbReference type="SAM" id="Phobius"/>
    </source>
</evidence>
<evidence type="ECO:0000313" key="10">
    <source>
        <dbReference type="EMBL" id="BAV33902.1"/>
    </source>
</evidence>
<sequence length="528" mass="59017">MTDSASPVTVWKMTPLAILFAVIVSGLLGLTFHKGFDFIFYMWFNKEEYSHGVLIPFISAFLIWQRKDVLERLPFTGSVTGVVLVVLGLVLFVMGRMSALSLLINYAMIIVIAGLFLAYMGWRALQIILVPVLLLFFMIPLPGFLYETFSANMQLLSSEIGVAIIRMFGISVFLEGNVIDLGSMKLQVVEACSGLRYMFPLVTLGLIAAYFYKDSLWKRITVVLSSIPIAILMNSVRIGVIGVLVEYGGPAQAEGFLHDFEGWIVFMACTAVLVGEIWLLSKVGGVKRPLRQVFGLEFPSDTPKEAMVQKRTLPIPFIVASVIIAATAIASIALPERTSAAVPRKPLSEFPLHLGDWQGRAAQMEKMYIDVLNFDDYLLANYVGAKQQVPVNLYVAYYENQLAAHKVPHSPRACLPGGGWKLTDLRVYASGATSASGEPLMVNRVVIQHGDQKQLVYYWFQQRGRNITSEYLVKWYIFWDSLMKNRTDGALVRLVSPIMPNEDIADADRRLAEFTRQISEPLRAYIPD</sequence>
<protein>
    <submittedName>
        <fullName evidence="10">EpsI</fullName>
    </submittedName>
</protein>
<evidence type="ECO:0000256" key="4">
    <source>
        <dbReference type="ARBA" id="ARBA00022692"/>
    </source>
</evidence>
<evidence type="ECO:0000256" key="2">
    <source>
        <dbReference type="ARBA" id="ARBA00022475"/>
    </source>
</evidence>
<feature type="transmembrane region" description="Helical" evidence="8">
    <location>
        <begin position="263"/>
        <end position="281"/>
    </location>
</feature>
<dbReference type="RefSeq" id="WP_197702563.1">
    <property type="nucleotide sequence ID" value="NZ_AP014879.1"/>
</dbReference>
<feature type="transmembrane region" description="Helical" evidence="8">
    <location>
        <begin position="155"/>
        <end position="174"/>
    </location>
</feature>
<keyword evidence="6 8" id="KW-1133">Transmembrane helix</keyword>
<dbReference type="InterPro" id="IPR013426">
    <property type="entry name" value="EpsH-like"/>
</dbReference>
<dbReference type="NCBIfam" id="TIGR02914">
    <property type="entry name" value="EpsI_fam"/>
    <property type="match status" value="1"/>
</dbReference>
<dbReference type="InterPro" id="IPR026491">
    <property type="entry name" value="ExosortD_VPLPA"/>
</dbReference>
<dbReference type="InterPro" id="IPR014263">
    <property type="entry name" value="Methanolan_biosynth_EpsI"/>
</dbReference>
<feature type="transmembrane region" description="Helical" evidence="8">
    <location>
        <begin position="102"/>
        <end position="122"/>
    </location>
</feature>
<dbReference type="InterPro" id="IPR019127">
    <property type="entry name" value="Exosortase"/>
</dbReference>
<proteinExistence type="predicted"/>
<evidence type="ECO:0000313" key="11">
    <source>
        <dbReference type="Proteomes" id="UP000243180"/>
    </source>
</evidence>
<reference evidence="10 11" key="1">
    <citation type="submission" date="2015-05" db="EMBL/GenBank/DDBJ databases">
        <title>Complete genome sequence of a sulfur-oxidizing gammaproteobacterium strain HA5.</title>
        <authorList>
            <person name="Miura A."/>
            <person name="Kojima H."/>
            <person name="Fukui M."/>
        </authorList>
    </citation>
    <scope>NUCLEOTIDE SEQUENCE [LARGE SCALE GENOMIC DNA]</scope>
    <source>
        <strain evidence="10 11">HA5</strain>
    </source>
</reference>
<feature type="transmembrane region" description="Helical" evidence="8">
    <location>
        <begin position="313"/>
        <end position="334"/>
    </location>
</feature>
<keyword evidence="7 8" id="KW-0472">Membrane</keyword>
<keyword evidence="2" id="KW-1003">Cell membrane</keyword>
<dbReference type="InParanoid" id="A0A1B4XGG7"/>
<dbReference type="AlphaFoldDB" id="A0A1B4XGG7"/>
<keyword evidence="4 8" id="KW-0812">Transmembrane</keyword>
<dbReference type="EMBL" id="AP014879">
    <property type="protein sequence ID" value="BAV33902.1"/>
    <property type="molecule type" value="Genomic_DNA"/>
</dbReference>
<comment type="subcellular location">
    <subcellularLocation>
        <location evidence="1">Cell membrane</location>
        <topology evidence="1">Multi-pass membrane protein</topology>
    </subcellularLocation>
</comment>
<dbReference type="NCBIfam" id="TIGR04152">
    <property type="entry name" value="exosort_VPLPA"/>
    <property type="match status" value="1"/>
</dbReference>
<feature type="transmembrane region" description="Helical" evidence="8">
    <location>
        <begin position="224"/>
        <end position="243"/>
    </location>
</feature>
<evidence type="ECO:0000256" key="3">
    <source>
        <dbReference type="ARBA" id="ARBA00022670"/>
    </source>
</evidence>
<feature type="transmembrane region" description="Helical" evidence="8">
    <location>
        <begin position="194"/>
        <end position="212"/>
    </location>
</feature>
<name>A0A1B4XGG7_9GAMM</name>
<dbReference type="NCBIfam" id="TIGR02602">
    <property type="entry name" value="8TM_EpsH"/>
    <property type="match status" value="1"/>
</dbReference>
<dbReference type="Proteomes" id="UP000243180">
    <property type="component" value="Chromosome"/>
</dbReference>
<accession>A0A1B4XGG7</accession>
<dbReference type="InterPro" id="IPR026392">
    <property type="entry name" value="Exo/Archaeosortase_dom"/>
</dbReference>
<dbReference type="GO" id="GO:0006508">
    <property type="term" value="P:proteolysis"/>
    <property type="evidence" value="ECO:0007669"/>
    <property type="project" value="UniProtKB-KW"/>
</dbReference>
<feature type="domain" description="Methanolan biosynthesis EpsI" evidence="9">
    <location>
        <begin position="321"/>
        <end position="525"/>
    </location>
</feature>
<keyword evidence="11" id="KW-1185">Reference proteome</keyword>
<evidence type="ECO:0000256" key="5">
    <source>
        <dbReference type="ARBA" id="ARBA00022801"/>
    </source>
</evidence>
<keyword evidence="5" id="KW-0378">Hydrolase</keyword>
<feature type="transmembrane region" description="Helical" evidence="8">
    <location>
        <begin position="16"/>
        <end position="36"/>
    </location>
</feature>
<evidence type="ECO:0000256" key="1">
    <source>
        <dbReference type="ARBA" id="ARBA00004651"/>
    </source>
</evidence>
<dbReference type="Pfam" id="PF11984">
    <property type="entry name" value="DUF3485"/>
    <property type="match status" value="1"/>
</dbReference>
<dbReference type="KEGG" id="slim:SCL_1597"/>
<dbReference type="Pfam" id="PF09721">
    <property type="entry name" value="Exosortase_EpsH"/>
    <property type="match status" value="1"/>
</dbReference>